<feature type="active site" description="Charge relay system" evidence="5">
    <location>
        <position position="239"/>
    </location>
</feature>
<evidence type="ECO:0000256" key="5">
    <source>
        <dbReference type="PROSITE-ProRule" id="PRU01240"/>
    </source>
</evidence>
<feature type="compositionally biased region" description="Polar residues" evidence="7">
    <location>
        <begin position="32"/>
        <end position="64"/>
    </location>
</feature>
<dbReference type="InterPro" id="IPR015500">
    <property type="entry name" value="Peptidase_S8_subtilisin-rel"/>
</dbReference>
<feature type="compositionally biased region" description="Basic and acidic residues" evidence="7">
    <location>
        <begin position="65"/>
        <end position="82"/>
    </location>
</feature>
<dbReference type="EMBL" id="WOGT01000005">
    <property type="protein sequence ID" value="MUN55327.1"/>
    <property type="molecule type" value="Genomic_DNA"/>
</dbReference>
<dbReference type="PROSITE" id="PS00137">
    <property type="entry name" value="SUBTILASE_HIS"/>
    <property type="match status" value="1"/>
</dbReference>
<feature type="active site" description="Charge relay system" evidence="5">
    <location>
        <position position="416"/>
    </location>
</feature>
<evidence type="ECO:0000259" key="9">
    <source>
        <dbReference type="Pfam" id="PF00082"/>
    </source>
</evidence>
<dbReference type="GO" id="GO:0006508">
    <property type="term" value="P:proteolysis"/>
    <property type="evidence" value="ECO:0007669"/>
    <property type="project" value="UniProtKB-KW"/>
</dbReference>
<gene>
    <name evidence="11" type="ORF">GMA10_08920</name>
</gene>
<dbReference type="PROSITE" id="PS51892">
    <property type="entry name" value="SUBTILASE"/>
    <property type="match status" value="1"/>
</dbReference>
<evidence type="ECO:0000256" key="6">
    <source>
        <dbReference type="RuleBase" id="RU003355"/>
    </source>
</evidence>
<dbReference type="Pfam" id="PF00082">
    <property type="entry name" value="Peptidase_S8"/>
    <property type="match status" value="1"/>
</dbReference>
<dbReference type="InterPro" id="IPR054399">
    <property type="entry name" value="Fervidolysin-like_N_prodom"/>
</dbReference>
<dbReference type="PROSITE" id="PS00136">
    <property type="entry name" value="SUBTILASE_ASP"/>
    <property type="match status" value="1"/>
</dbReference>
<dbReference type="InterPro" id="IPR000209">
    <property type="entry name" value="Peptidase_S8/S53_dom"/>
</dbReference>
<keyword evidence="8" id="KW-0732">Signal</keyword>
<protein>
    <submittedName>
        <fullName evidence="11">S8 family serine peptidase</fullName>
    </submittedName>
</protein>
<dbReference type="InterPro" id="IPR022398">
    <property type="entry name" value="Peptidase_S8_His-AS"/>
</dbReference>
<feature type="region of interest" description="Disordered" evidence="7">
    <location>
        <begin position="26"/>
        <end position="99"/>
    </location>
</feature>
<dbReference type="Gene3D" id="3.40.50.200">
    <property type="entry name" value="Peptidase S8/S53 domain"/>
    <property type="match status" value="1"/>
</dbReference>
<dbReference type="InterPro" id="IPR023828">
    <property type="entry name" value="Peptidase_S8_Ser-AS"/>
</dbReference>
<dbReference type="PANTHER" id="PTHR43806:SF11">
    <property type="entry name" value="CEREVISIN-RELATED"/>
    <property type="match status" value="1"/>
</dbReference>
<evidence type="ECO:0000256" key="7">
    <source>
        <dbReference type="SAM" id="MobiDB-lite"/>
    </source>
</evidence>
<dbReference type="InterPro" id="IPR036852">
    <property type="entry name" value="Peptidase_S8/S53_dom_sf"/>
</dbReference>
<evidence type="ECO:0000256" key="2">
    <source>
        <dbReference type="ARBA" id="ARBA00022670"/>
    </source>
</evidence>
<keyword evidence="2 5" id="KW-0645">Protease</keyword>
<name>A0A7K1LJF9_9MICC</name>
<keyword evidence="12" id="KW-1185">Reference proteome</keyword>
<evidence type="ECO:0000256" key="4">
    <source>
        <dbReference type="ARBA" id="ARBA00022825"/>
    </source>
</evidence>
<dbReference type="Pfam" id="PF22148">
    <property type="entry name" value="Fervidolysin_NPro-like"/>
    <property type="match status" value="1"/>
</dbReference>
<comment type="caution">
    <text evidence="11">The sequence shown here is derived from an EMBL/GenBank/DDBJ whole genome shotgun (WGS) entry which is preliminary data.</text>
</comment>
<evidence type="ECO:0000256" key="1">
    <source>
        <dbReference type="ARBA" id="ARBA00011073"/>
    </source>
</evidence>
<reference evidence="11 12" key="1">
    <citation type="submission" date="2019-12" db="EMBL/GenBank/DDBJ databases">
        <authorList>
            <person name="Li J."/>
            <person name="Shi Y."/>
            <person name="Xu G."/>
            <person name="Xiao D."/>
            <person name="Ran X."/>
        </authorList>
    </citation>
    <scope>NUCLEOTIDE SEQUENCE [LARGE SCALE GENOMIC DNA]</scope>
    <source>
        <strain evidence="11 12">JCM 15915</strain>
    </source>
</reference>
<organism evidence="11 12">
    <name type="scientific">Rothia koreensis</name>
    <dbReference type="NCBI Taxonomy" id="592378"/>
    <lineage>
        <taxon>Bacteria</taxon>
        <taxon>Bacillati</taxon>
        <taxon>Actinomycetota</taxon>
        <taxon>Actinomycetes</taxon>
        <taxon>Micrococcales</taxon>
        <taxon>Micrococcaceae</taxon>
        <taxon>Rothia</taxon>
    </lineage>
</organism>
<feature type="domain" description="Peptidase S8/S53" evidence="9">
    <location>
        <begin position="181"/>
        <end position="451"/>
    </location>
</feature>
<dbReference type="AlphaFoldDB" id="A0A7K1LJF9"/>
<feature type="active site" description="Charge relay system" evidence="5">
    <location>
        <position position="190"/>
    </location>
</feature>
<dbReference type="PROSITE" id="PS00138">
    <property type="entry name" value="SUBTILASE_SER"/>
    <property type="match status" value="1"/>
</dbReference>
<dbReference type="GO" id="GO:0004252">
    <property type="term" value="F:serine-type endopeptidase activity"/>
    <property type="evidence" value="ECO:0007669"/>
    <property type="project" value="UniProtKB-UniRule"/>
</dbReference>
<dbReference type="InterPro" id="IPR023827">
    <property type="entry name" value="Peptidase_S8_Asp-AS"/>
</dbReference>
<dbReference type="PRINTS" id="PR00723">
    <property type="entry name" value="SUBTILISIN"/>
</dbReference>
<sequence length="515" mass="52418">MRTYRTVAGICLVAGIAISTVPSAYAAPPSGPTNQQQSQVKSSGDSSLAQASGQAEDTPSTVEPTTDRLVVKFKDSTPEDTKSQLLQKTDDVAPSETSKLLKTTANQSDVVQMSKKLDATAQDEVVSKLEEDPAVEYAEPDRIVKNAASSYPSTPNDPMYSPNQWNLRTIGASGAWQHATGAGQTIGVVDTGITDHPDLNAKVTGGYDFVSPDYDRDGANGRDGDPSDPGVLNASENWHGTHVAGIAGASTNNGIGISGVAPDATIEPVRALGIGASGYESDFADAITWASGGAVAGAPANPHPSSVVNFSAAWDGQCSATMKSAVDGAHARNVPVVVAAGNAGVNANDVTPANCLGAIVVGASASTDVMTGYSNWGPMLDVLAPGGTTGADIYSTYNTGNESPAQASYGPLNGTSMSAPHVAGVIALMKQRDPGLDVESIRNTLVSTGAGVNGYSRINAEAAVSAVESVDSGPVVVNGIKELYDAQGGAAKFGTPRNNESGGLVDGGVFQEFSN</sequence>
<dbReference type="Proteomes" id="UP000462152">
    <property type="component" value="Unassembled WGS sequence"/>
</dbReference>
<dbReference type="PANTHER" id="PTHR43806">
    <property type="entry name" value="PEPTIDASE S8"/>
    <property type="match status" value="1"/>
</dbReference>
<evidence type="ECO:0000256" key="8">
    <source>
        <dbReference type="SAM" id="SignalP"/>
    </source>
</evidence>
<evidence type="ECO:0000313" key="12">
    <source>
        <dbReference type="Proteomes" id="UP000462152"/>
    </source>
</evidence>
<evidence type="ECO:0000259" key="10">
    <source>
        <dbReference type="Pfam" id="PF22148"/>
    </source>
</evidence>
<dbReference type="InterPro" id="IPR050131">
    <property type="entry name" value="Peptidase_S8_subtilisin-like"/>
</dbReference>
<feature type="domain" description="Fervidolysin-like N-terminal prodomain" evidence="10">
    <location>
        <begin position="52"/>
        <end position="140"/>
    </location>
</feature>
<evidence type="ECO:0000313" key="11">
    <source>
        <dbReference type="EMBL" id="MUN55327.1"/>
    </source>
</evidence>
<proteinExistence type="inferred from homology"/>
<comment type="similarity">
    <text evidence="1 5 6">Belongs to the peptidase S8 family.</text>
</comment>
<evidence type="ECO:0000256" key="3">
    <source>
        <dbReference type="ARBA" id="ARBA00022801"/>
    </source>
</evidence>
<feature type="signal peptide" evidence="8">
    <location>
        <begin position="1"/>
        <end position="26"/>
    </location>
</feature>
<keyword evidence="3 5" id="KW-0378">Hydrolase</keyword>
<dbReference type="OrthoDB" id="9790784at2"/>
<dbReference type="RefSeq" id="WP_129315900.1">
    <property type="nucleotide sequence ID" value="NZ_NOIQ01000014.1"/>
</dbReference>
<dbReference type="SUPFAM" id="SSF52743">
    <property type="entry name" value="Subtilisin-like"/>
    <property type="match status" value="1"/>
</dbReference>
<feature type="chain" id="PRO_5029532067" evidence="8">
    <location>
        <begin position="27"/>
        <end position="515"/>
    </location>
</feature>
<accession>A0A7K1LJF9</accession>
<keyword evidence="4 5" id="KW-0720">Serine protease</keyword>